<dbReference type="SMART" id="SM00028">
    <property type="entry name" value="TPR"/>
    <property type="match status" value="3"/>
</dbReference>
<dbReference type="SUPFAM" id="SSF81901">
    <property type="entry name" value="HCP-like"/>
    <property type="match status" value="1"/>
</dbReference>
<organism evidence="1 2">
    <name type="scientific">Pedobacter alluvionis</name>
    <dbReference type="NCBI Taxonomy" id="475253"/>
    <lineage>
        <taxon>Bacteria</taxon>
        <taxon>Pseudomonadati</taxon>
        <taxon>Bacteroidota</taxon>
        <taxon>Sphingobacteriia</taxon>
        <taxon>Sphingobacteriales</taxon>
        <taxon>Sphingobacteriaceae</taxon>
        <taxon>Pedobacter</taxon>
    </lineage>
</organism>
<dbReference type="InterPro" id="IPR019734">
    <property type="entry name" value="TPR_rpt"/>
</dbReference>
<evidence type="ECO:0000313" key="1">
    <source>
        <dbReference type="EMBL" id="RLJ72082.1"/>
    </source>
</evidence>
<reference evidence="1 2" key="1">
    <citation type="submission" date="2018-10" db="EMBL/GenBank/DDBJ databases">
        <title>Genomic Encyclopedia of Archaeal and Bacterial Type Strains, Phase II (KMG-II): from individual species to whole genera.</title>
        <authorList>
            <person name="Goeker M."/>
        </authorList>
    </citation>
    <scope>NUCLEOTIDE SEQUENCE [LARGE SCALE GENOMIC DNA]</scope>
    <source>
        <strain evidence="1 2">DSM 19624</strain>
    </source>
</reference>
<name>A0A497XXP5_9SPHI</name>
<proteinExistence type="predicted"/>
<evidence type="ECO:0000313" key="2">
    <source>
        <dbReference type="Proteomes" id="UP000273898"/>
    </source>
</evidence>
<gene>
    <name evidence="1" type="ORF">BCL90_4918</name>
</gene>
<protein>
    <submittedName>
        <fullName evidence="1">Uncharacterized protein</fullName>
    </submittedName>
</protein>
<dbReference type="Proteomes" id="UP000273898">
    <property type="component" value="Unassembled WGS sequence"/>
</dbReference>
<dbReference type="AlphaFoldDB" id="A0A497XXP5"/>
<dbReference type="InterPro" id="IPR011990">
    <property type="entry name" value="TPR-like_helical_dom_sf"/>
</dbReference>
<dbReference type="EMBL" id="RCCK01000015">
    <property type="protein sequence ID" value="RLJ72082.1"/>
    <property type="molecule type" value="Genomic_DNA"/>
</dbReference>
<sequence length="186" mass="21851">MLSINRLLKLIISVMDIYTTVEEKYLQAIEELHWGELPKALQYFNEIIVFDPDYARAYFQLGDIYQNHFKDYKTAGYYYKRCIELDSDFPEVYKPYLELVITLKMHKLVKQVAEKALLVPGVCEAHIYECLGLHAEQQQNFAEAANHFKKAELFNAVQDEQSTLQEHQNRIKGKMNSTKAMIYDLQ</sequence>
<accession>A0A497XXP5</accession>
<dbReference type="Gene3D" id="1.25.40.10">
    <property type="entry name" value="Tetratricopeptide repeat domain"/>
    <property type="match status" value="1"/>
</dbReference>
<comment type="caution">
    <text evidence="1">The sequence shown here is derived from an EMBL/GenBank/DDBJ whole genome shotgun (WGS) entry which is preliminary data.</text>
</comment>